<sequence>MFSASTTYNEYFHIDLFEPPLKKGLSCRGKGAQQMPGQGGAGMREAVRKMPRPGG</sequence>
<proteinExistence type="predicted"/>
<organism evidence="2">
    <name type="scientific">hydrocarbon metagenome</name>
    <dbReference type="NCBI Taxonomy" id="938273"/>
    <lineage>
        <taxon>unclassified sequences</taxon>
        <taxon>metagenomes</taxon>
        <taxon>ecological metagenomes</taxon>
    </lineage>
</organism>
<accession>A0A0W8FDL5</accession>
<dbReference type="EMBL" id="LNQE01001343">
    <property type="protein sequence ID" value="KUG18964.1"/>
    <property type="molecule type" value="Genomic_DNA"/>
</dbReference>
<protein>
    <submittedName>
        <fullName evidence="2">Uncharacterized protein</fullName>
    </submittedName>
</protein>
<feature type="region of interest" description="Disordered" evidence="1">
    <location>
        <begin position="25"/>
        <end position="55"/>
    </location>
</feature>
<reference evidence="2" key="1">
    <citation type="journal article" date="2015" name="Proc. Natl. Acad. Sci. U.S.A.">
        <title>Networks of energetic and metabolic interactions define dynamics in microbial communities.</title>
        <authorList>
            <person name="Embree M."/>
            <person name="Liu J.K."/>
            <person name="Al-Bassam M.M."/>
            <person name="Zengler K."/>
        </authorList>
    </citation>
    <scope>NUCLEOTIDE SEQUENCE</scope>
</reference>
<comment type="caution">
    <text evidence="2">The sequence shown here is derived from an EMBL/GenBank/DDBJ whole genome shotgun (WGS) entry which is preliminary data.</text>
</comment>
<dbReference type="AlphaFoldDB" id="A0A0W8FDL5"/>
<evidence type="ECO:0000313" key="2">
    <source>
        <dbReference type="EMBL" id="KUG18964.1"/>
    </source>
</evidence>
<gene>
    <name evidence="2" type="ORF">ASZ90_011332</name>
</gene>
<name>A0A0W8FDL5_9ZZZZ</name>
<evidence type="ECO:0000256" key="1">
    <source>
        <dbReference type="SAM" id="MobiDB-lite"/>
    </source>
</evidence>